<dbReference type="Proteomes" id="UP000026962">
    <property type="component" value="Chromosome 4"/>
</dbReference>
<dbReference type="AlphaFoldDB" id="A0A0E0KN13"/>
<dbReference type="Gramene" id="OPUNC04G03360.1">
    <property type="protein sequence ID" value="OPUNC04G03360.1"/>
    <property type="gene ID" value="OPUNC04G03360"/>
</dbReference>
<dbReference type="HOGENOM" id="CLU_2227552_0_0_1"/>
<reference evidence="1" key="2">
    <citation type="submission" date="2018-05" db="EMBL/GenBank/DDBJ databases">
        <title>OpunRS2 (Oryza punctata Reference Sequence Version 2).</title>
        <authorList>
            <person name="Zhang J."/>
            <person name="Kudrna D."/>
            <person name="Lee S."/>
            <person name="Talag J."/>
            <person name="Welchert J."/>
            <person name="Wing R.A."/>
        </authorList>
    </citation>
    <scope>NUCLEOTIDE SEQUENCE [LARGE SCALE GENOMIC DNA]</scope>
</reference>
<dbReference type="EnsemblPlants" id="OPUNC04G03360.1">
    <property type="protein sequence ID" value="OPUNC04G03360.1"/>
    <property type="gene ID" value="OPUNC04G03360"/>
</dbReference>
<organism evidence="1">
    <name type="scientific">Oryza punctata</name>
    <name type="common">Red rice</name>
    <dbReference type="NCBI Taxonomy" id="4537"/>
    <lineage>
        <taxon>Eukaryota</taxon>
        <taxon>Viridiplantae</taxon>
        <taxon>Streptophyta</taxon>
        <taxon>Embryophyta</taxon>
        <taxon>Tracheophyta</taxon>
        <taxon>Spermatophyta</taxon>
        <taxon>Magnoliopsida</taxon>
        <taxon>Liliopsida</taxon>
        <taxon>Poales</taxon>
        <taxon>Poaceae</taxon>
        <taxon>BOP clade</taxon>
        <taxon>Oryzoideae</taxon>
        <taxon>Oryzeae</taxon>
        <taxon>Oryzinae</taxon>
        <taxon>Oryza</taxon>
    </lineage>
</organism>
<reference evidence="1" key="1">
    <citation type="submission" date="2015-04" db="UniProtKB">
        <authorList>
            <consortium name="EnsemblPlants"/>
        </authorList>
    </citation>
    <scope>IDENTIFICATION</scope>
</reference>
<protein>
    <submittedName>
        <fullName evidence="1">Uncharacterized protein</fullName>
    </submittedName>
</protein>
<keyword evidence="2" id="KW-1185">Reference proteome</keyword>
<evidence type="ECO:0000313" key="2">
    <source>
        <dbReference type="Proteomes" id="UP000026962"/>
    </source>
</evidence>
<evidence type="ECO:0000313" key="1">
    <source>
        <dbReference type="EnsemblPlants" id="OPUNC04G03360.1"/>
    </source>
</evidence>
<proteinExistence type="predicted"/>
<accession>A0A0E0KN13</accession>
<sequence length="106" mass="11835">MVLGTAGQRWRGAADGQCSGSWRRQVARLHQCGGMAYLGRSMSMSTGRVPFVDARILIEAKVEIKLRLLLLDSSWHEGKPGQNHMCKFPCMWLAPRSLRANSSFKS</sequence>
<name>A0A0E0KN13_ORYPU</name>